<dbReference type="SUPFAM" id="SSF57667">
    <property type="entry name" value="beta-beta-alpha zinc fingers"/>
    <property type="match status" value="1"/>
</dbReference>
<name>A0A6G0U3A0_APHGL</name>
<keyword evidence="1" id="KW-0479">Metal-binding</keyword>
<dbReference type="Proteomes" id="UP000475862">
    <property type="component" value="Unassembled WGS sequence"/>
</dbReference>
<feature type="compositionally biased region" description="Polar residues" evidence="2">
    <location>
        <begin position="425"/>
        <end position="437"/>
    </location>
</feature>
<dbReference type="OrthoDB" id="8184392at2759"/>
<dbReference type="AlphaFoldDB" id="A0A6G0U3A0"/>
<dbReference type="GO" id="GO:0008270">
    <property type="term" value="F:zinc ion binding"/>
    <property type="evidence" value="ECO:0007669"/>
    <property type="project" value="UniProtKB-KW"/>
</dbReference>
<gene>
    <name evidence="4" type="ORF">AGLY_002354</name>
</gene>
<feature type="region of interest" description="Disordered" evidence="2">
    <location>
        <begin position="114"/>
        <end position="175"/>
    </location>
</feature>
<feature type="domain" description="C2H2-type" evidence="3">
    <location>
        <begin position="234"/>
        <end position="262"/>
    </location>
</feature>
<evidence type="ECO:0000259" key="3">
    <source>
        <dbReference type="PROSITE" id="PS50157"/>
    </source>
</evidence>
<organism evidence="4 5">
    <name type="scientific">Aphis glycines</name>
    <name type="common">Soybean aphid</name>
    <dbReference type="NCBI Taxonomy" id="307491"/>
    <lineage>
        <taxon>Eukaryota</taxon>
        <taxon>Metazoa</taxon>
        <taxon>Ecdysozoa</taxon>
        <taxon>Arthropoda</taxon>
        <taxon>Hexapoda</taxon>
        <taxon>Insecta</taxon>
        <taxon>Pterygota</taxon>
        <taxon>Neoptera</taxon>
        <taxon>Paraneoptera</taxon>
        <taxon>Hemiptera</taxon>
        <taxon>Sternorrhyncha</taxon>
        <taxon>Aphidomorpha</taxon>
        <taxon>Aphidoidea</taxon>
        <taxon>Aphididae</taxon>
        <taxon>Aphidini</taxon>
        <taxon>Aphis</taxon>
        <taxon>Aphis</taxon>
    </lineage>
</organism>
<feature type="compositionally biased region" description="Acidic residues" evidence="2">
    <location>
        <begin position="331"/>
        <end position="350"/>
    </location>
</feature>
<reference evidence="4 5" key="1">
    <citation type="submission" date="2019-08" db="EMBL/GenBank/DDBJ databases">
        <title>The genome of the soybean aphid Biotype 1, its phylome, world population structure and adaptation to the North American continent.</title>
        <authorList>
            <person name="Giordano R."/>
            <person name="Donthu R.K."/>
            <person name="Hernandez A.G."/>
            <person name="Wright C.L."/>
            <person name="Zimin A.V."/>
        </authorList>
    </citation>
    <scope>NUCLEOTIDE SEQUENCE [LARGE SCALE GENOMIC DNA]</scope>
    <source>
        <tissue evidence="4">Whole aphids</tissue>
    </source>
</reference>
<evidence type="ECO:0000256" key="1">
    <source>
        <dbReference type="PROSITE-ProRule" id="PRU00042"/>
    </source>
</evidence>
<dbReference type="Gene3D" id="3.30.160.60">
    <property type="entry name" value="Classic Zinc Finger"/>
    <property type="match status" value="1"/>
</dbReference>
<feature type="compositionally biased region" description="Low complexity" evidence="2">
    <location>
        <begin position="127"/>
        <end position="143"/>
    </location>
</feature>
<dbReference type="SMART" id="SM00355">
    <property type="entry name" value="ZnF_C2H2"/>
    <property type="match status" value="2"/>
</dbReference>
<sequence length="437" mass="48831">MFNDKMGVCFLCDAKLYGERTRVCSSITPHSNIPYPEKIVELLGDEFVVIVTPADHMCKKCTSLLTHMDKLENDLKLVKNAMLSYIQKKYGILPPDQAVKGVEIVNGHLKSDEQLEQGQRKVPSGLTVGVSPTSTSAAAVTSVQTPLKMLKTQQQTQQHQHQPQHHQQQSSQDGSNKMKIYKCGFCTFQSKELGHVRFHMRTHMNKKEPEKPILNQSAAKALTPAPPQQKKRLYRCQVCSKSFDSRMNCLDHIQKDHNQPTASTSNGEREAEDSRSVTTSKTNKTELSKTQENNQQAETPMDVDDNQESNKQGTVDTDMMLNDNVPTEGSGDNEQEEETENAGEEEETENSQDNKTVKEAKLIKKSESGQEDDDDEDTAMPEQEEEADQEAPDSVEKDVDEDNSNVENKTGDLDIESMLAAIHNDTPTSSEDSQNKA</sequence>
<dbReference type="InterPro" id="IPR013087">
    <property type="entry name" value="Znf_C2H2_type"/>
</dbReference>
<dbReference type="InterPro" id="IPR036236">
    <property type="entry name" value="Znf_C2H2_sf"/>
</dbReference>
<feature type="compositionally biased region" description="Acidic residues" evidence="2">
    <location>
        <begin position="369"/>
        <end position="404"/>
    </location>
</feature>
<evidence type="ECO:0000313" key="4">
    <source>
        <dbReference type="EMBL" id="KAE9543554.1"/>
    </source>
</evidence>
<dbReference type="PROSITE" id="PS50157">
    <property type="entry name" value="ZINC_FINGER_C2H2_2"/>
    <property type="match status" value="2"/>
</dbReference>
<keyword evidence="1" id="KW-0863">Zinc-finger</keyword>
<proteinExistence type="predicted"/>
<dbReference type="PROSITE" id="PS00028">
    <property type="entry name" value="ZINC_FINGER_C2H2_1"/>
    <property type="match status" value="1"/>
</dbReference>
<keyword evidence="5" id="KW-1185">Reference proteome</keyword>
<feature type="compositionally biased region" description="Basic and acidic residues" evidence="2">
    <location>
        <begin position="355"/>
        <end position="368"/>
    </location>
</feature>
<feature type="compositionally biased region" description="Low complexity" evidence="2">
    <location>
        <begin position="152"/>
        <end position="172"/>
    </location>
</feature>
<evidence type="ECO:0000313" key="5">
    <source>
        <dbReference type="Proteomes" id="UP000475862"/>
    </source>
</evidence>
<accession>A0A6G0U3A0</accession>
<feature type="region of interest" description="Disordered" evidence="2">
    <location>
        <begin position="254"/>
        <end position="437"/>
    </location>
</feature>
<protein>
    <recommendedName>
        <fullName evidence="3">C2H2-type domain-containing protein</fullName>
    </recommendedName>
</protein>
<comment type="caution">
    <text evidence="4">The sequence shown here is derived from an EMBL/GenBank/DDBJ whole genome shotgun (WGS) entry which is preliminary data.</text>
</comment>
<feature type="domain" description="C2H2-type" evidence="3">
    <location>
        <begin position="181"/>
        <end position="208"/>
    </location>
</feature>
<dbReference type="EMBL" id="VYZN01000008">
    <property type="protein sequence ID" value="KAE9543554.1"/>
    <property type="molecule type" value="Genomic_DNA"/>
</dbReference>
<keyword evidence="1" id="KW-0862">Zinc</keyword>
<evidence type="ECO:0000256" key="2">
    <source>
        <dbReference type="SAM" id="MobiDB-lite"/>
    </source>
</evidence>